<name>A4G670_HERAR</name>
<sequence length="1372" mass="136050">MNHIYRSIWNEHTGTFVAVSESAKSGGNKASAGASIATSASFALKALAASLLVVFGSTSHALPVGGEVVAGSATVTSGNGSMTVNQSSQNVVLNWQSFNIGAAEAVRFVQPNSNSVALNRVIGADPSSILGSLSANGKVFLVNPNGILFGKGASVNVSGLVASTRNISDSDFMVGNYKFAGAGGGDILNQGAINADGGYVALLGAHVSNEGVISARLGTVALAAGNGITLDVVGDGLLNVAVNEGAVNALVQNGGMIQADGGHVLMTAQAAGNLFQTVVNNTGVIQARTIENRDGVIKLLGDMKSGTVNVGGTLDASAPNGGNGGFIDTSAAHVKVANDARITTLATDGNTGTWLIDPTDFTIVAGSGASTGSSIGADTLSSNLNNSNVEIATVADGSENGDIHVNSAVSWSANKLTLSAHRDININASLNGSGNASLALLYGQGAVAAGNTGKAIMHAAINLPEGPSLSTKQGSDGVVKNYTVITRLGAAVDAATAAASLQGMAAAANLGANFALGADIDAAATVSWNDGAGFTPIGKASAQFSGIFEGLGHAISGLVINRPKTDYVGLFGSTAAASEVRNIGLVNVSLAGANKQVGALIGSNRGKVSNSYATGNVRGATFVGGLVGDNWGSIDGSYFSGSVTAGNRLGGLVGVNTGSISNSYSTGQVSSSAAQDLIGGLVGHNNGGTISTSYASAEVFNSSTDPNRHTGSLVGFNSGTISNSYWNLNVSALPGIYGGTASGATGLTEAQMKTASNFSGFNFTTTPGAAGNNWVIVDIDGTLNNADGAVGATRPMLASEYSTTINNAHQLQLMAMAPAASYTLGSDINAANTALGNDVWGSAGFSPIRTFSGSFDGLNHTISGITINQPSQSYRGLFAYANFASRISNVGLVGGSVNGSSYSGSLVGRNEGVISNSYTTANVDGGINYYVGGLVGWLMPGGTISNSYAGGMVTSAGRAGGLVGRNEGTVSNSYASGAVTGASSSGLTGLNDSGVVTNSFWNIDTTGQATSTGGTGLSTVAMMQLVSFSNWNIASTGSSGAVWRIYEGHTAPLLTSFMTGLTLTGAPDVAVTYNGNVQSGASIAAPSGVLGAAATGTNAGFYNGYYSTQQGYDISGGNLTVNKADLAISTSDVSKTYDGVLSAVGTATVTSGTLFGSDSISGGAFAFTDKNVGSGNKTVTATGVTVSDGNNGGNYNVSYADNTTSTIVPKALTVAGVTALDKVYDGTTLATLVGGTLAGMISGDTVTLIEAGAFATPNAGNGIAVAAAVSLGGSSAGNYTVTQPTGLTANITAPVSVVDSNPRNLNAIASAVSLMSAMSLQGNMAVAQLPSPQVGNNASMPGGLTGLNLAITGSGVMLPPIEQVSNAREDKN</sequence>
<dbReference type="SUPFAM" id="SSF51126">
    <property type="entry name" value="Pectin lyase-like"/>
    <property type="match status" value="1"/>
</dbReference>
<proteinExistence type="predicted"/>
<evidence type="ECO:0000313" key="5">
    <source>
        <dbReference type="EMBL" id="CAL62007.1"/>
    </source>
</evidence>
<reference evidence="5 6" key="1">
    <citation type="journal article" date="2007" name="PLoS Genet.">
        <title>A tale of two oxidation states: bacterial colonization of arsenic-rich environments.</title>
        <authorList>
            <person name="Muller D."/>
            <person name="Medigue C."/>
            <person name="Koechler S."/>
            <person name="Barbe V."/>
            <person name="Barakat M."/>
            <person name="Talla E."/>
            <person name="Bonnefoy V."/>
            <person name="Krin E."/>
            <person name="Arsene-Ploetze F."/>
            <person name="Carapito C."/>
            <person name="Chandler M."/>
            <person name="Cournoyer B."/>
            <person name="Cruveiller S."/>
            <person name="Dossat C."/>
            <person name="Duval S."/>
            <person name="Heymann M."/>
            <person name="Leize E."/>
            <person name="Lieutaud A."/>
            <person name="Lievremont D."/>
            <person name="Makita Y."/>
            <person name="Mangenot S."/>
            <person name="Nitschke W."/>
            <person name="Ortet P."/>
            <person name="Perdrial N."/>
            <person name="Schoepp B."/>
            <person name="Siguier N."/>
            <person name="Simeonova D.D."/>
            <person name="Rouy Z."/>
            <person name="Segurens B."/>
            <person name="Turlin E."/>
            <person name="Vallenet D."/>
            <person name="Van Dorsselaer A."/>
            <person name="Weiss S."/>
            <person name="Weissenbach J."/>
            <person name="Lett M.C."/>
            <person name="Danchin A."/>
            <person name="Bertin P.N."/>
        </authorList>
    </citation>
    <scope>NUCLEOTIDE SEQUENCE [LARGE SCALE GENOMIC DNA]</scope>
    <source>
        <strain evidence="6">ULPAs1</strain>
    </source>
</reference>
<dbReference type="NCBIfam" id="TIGR01901">
    <property type="entry name" value="adhes_NPXG"/>
    <property type="match status" value="1"/>
</dbReference>
<evidence type="ECO:0000256" key="2">
    <source>
        <dbReference type="ARBA" id="ARBA00022525"/>
    </source>
</evidence>
<gene>
    <name evidence="5" type="ordered locus">HEAR1853</name>
</gene>
<dbReference type="Pfam" id="PF05860">
    <property type="entry name" value="TPS"/>
    <property type="match status" value="1"/>
</dbReference>
<dbReference type="Gene3D" id="2.160.20.10">
    <property type="entry name" value="Single-stranded right-handed beta-helix, Pectin lyase-like"/>
    <property type="match status" value="1"/>
</dbReference>
<dbReference type="InterPro" id="IPR050909">
    <property type="entry name" value="Bact_Autotransporter_VF"/>
</dbReference>
<dbReference type="InterPro" id="IPR041248">
    <property type="entry name" value="YDG"/>
</dbReference>
<protein>
    <recommendedName>
        <fullName evidence="4">Filamentous haemagglutinin FhaB/tRNA nuclease CdiA-like TPS domain-containing protein</fullName>
    </recommendedName>
</protein>
<dbReference type="InterPro" id="IPR024973">
    <property type="entry name" value="ESPR"/>
</dbReference>
<feature type="domain" description="Filamentous haemagglutinin FhaB/tRNA nuclease CdiA-like TPS" evidence="4">
    <location>
        <begin position="59"/>
        <end position="171"/>
    </location>
</feature>
<dbReference type="InterPro" id="IPR008638">
    <property type="entry name" value="FhaB/CdiA-like_TPS"/>
</dbReference>
<dbReference type="InterPro" id="IPR012334">
    <property type="entry name" value="Pectin_lyas_fold"/>
</dbReference>
<dbReference type="HOGENOM" id="CLU_004995_1_0_4"/>
<evidence type="ECO:0000256" key="1">
    <source>
        <dbReference type="ARBA" id="ARBA00004613"/>
    </source>
</evidence>
<dbReference type="STRING" id="204773.HEAR1853"/>
<dbReference type="Gene3D" id="2.160.20.110">
    <property type="match status" value="2"/>
</dbReference>
<keyword evidence="3" id="KW-0732">Signal</keyword>
<dbReference type="InterPro" id="IPR011050">
    <property type="entry name" value="Pectin_lyase_fold/virulence"/>
</dbReference>
<dbReference type="eggNOG" id="COG3210">
    <property type="taxonomic scope" value="Bacteria"/>
</dbReference>
<organism evidence="5 6">
    <name type="scientific">Herminiimonas arsenicoxydans</name>
    <dbReference type="NCBI Taxonomy" id="204773"/>
    <lineage>
        <taxon>Bacteria</taxon>
        <taxon>Pseudomonadati</taxon>
        <taxon>Pseudomonadota</taxon>
        <taxon>Betaproteobacteria</taxon>
        <taxon>Burkholderiales</taxon>
        <taxon>Oxalobacteraceae</taxon>
        <taxon>Herminiimonas</taxon>
    </lineage>
</organism>
<accession>A4G670</accession>
<dbReference type="InterPro" id="IPR011493">
    <property type="entry name" value="GLUG"/>
</dbReference>
<dbReference type="Pfam" id="PF13018">
    <property type="entry name" value="ESPR"/>
    <property type="match status" value="1"/>
</dbReference>
<evidence type="ECO:0000259" key="4">
    <source>
        <dbReference type="SMART" id="SM00912"/>
    </source>
</evidence>
<dbReference type="Pfam" id="PF18657">
    <property type="entry name" value="YDG"/>
    <property type="match status" value="2"/>
</dbReference>
<keyword evidence="6" id="KW-1185">Reference proteome</keyword>
<dbReference type="Pfam" id="PF07581">
    <property type="entry name" value="Glug"/>
    <property type="match status" value="2"/>
</dbReference>
<evidence type="ECO:0000313" key="6">
    <source>
        <dbReference type="Proteomes" id="UP000006697"/>
    </source>
</evidence>
<evidence type="ECO:0000256" key="3">
    <source>
        <dbReference type="ARBA" id="ARBA00022729"/>
    </source>
</evidence>
<dbReference type="Proteomes" id="UP000006697">
    <property type="component" value="Chromosome"/>
</dbReference>
<dbReference type="SMART" id="SM00912">
    <property type="entry name" value="Haemagg_act"/>
    <property type="match status" value="1"/>
</dbReference>
<dbReference type="KEGG" id="har:HEAR1853"/>
<dbReference type="GO" id="GO:0005576">
    <property type="term" value="C:extracellular region"/>
    <property type="evidence" value="ECO:0007669"/>
    <property type="project" value="UniProtKB-SubCell"/>
</dbReference>
<dbReference type="PANTHER" id="PTHR12338:SF8">
    <property type="entry name" value="HEME_HEMOPEXIN-BINDING PROTEIN"/>
    <property type="match status" value="1"/>
</dbReference>
<keyword evidence="2" id="KW-0964">Secreted</keyword>
<dbReference type="PANTHER" id="PTHR12338">
    <property type="entry name" value="AUTOTRANSPORTER"/>
    <property type="match status" value="1"/>
</dbReference>
<comment type="subcellular location">
    <subcellularLocation>
        <location evidence="1">Secreted</location>
    </subcellularLocation>
</comment>
<dbReference type="EMBL" id="CU207211">
    <property type="protein sequence ID" value="CAL62007.1"/>
    <property type="molecule type" value="Genomic_DNA"/>
</dbReference>